<dbReference type="EMBL" id="WJEE01000043">
    <property type="protein sequence ID" value="MRI67881.1"/>
    <property type="molecule type" value="Genomic_DNA"/>
</dbReference>
<sequence length="260" mass="30874">MTYIDTINYYTNLITQTINQSFLNKHLDEPEIEVHKLITLHELVQDKPNYEELVQTTMLVQIALNTHDKISVDFEEENIKKQQLTVLAGDYYSGIYYHLLANHNNLPFIRLLADGINEITQAKMAFYYSYFNDLDSFLAKYKEIESKLIEKVADFVNKTEQLPYITTWLMAKRLEFELIQLRSDKHTFFQKLILGNVQSIQNKEQLEKKIRQQLMKINHDLDKIIADNKKSLAFPKDLNFFNYYTLQKKWNMELEEGLSQ</sequence>
<reference evidence="1 2" key="1">
    <citation type="submission" date="2019-10" db="EMBL/GenBank/DDBJ databases">
        <title>Gracilibacillus salitolerans sp. nov., a moderate halophile isolated from a saline soil in northwest China.</title>
        <authorList>
            <person name="Gan L."/>
        </authorList>
    </citation>
    <scope>NUCLEOTIDE SEQUENCE [LARGE SCALE GENOMIC DNA]</scope>
    <source>
        <strain evidence="1 2">TP2-8</strain>
    </source>
</reference>
<gene>
    <name evidence="1" type="ORF">GH885_16295</name>
</gene>
<dbReference type="GO" id="GO:0009234">
    <property type="term" value="P:menaquinone biosynthetic process"/>
    <property type="evidence" value="ECO:0007669"/>
    <property type="project" value="InterPro"/>
</dbReference>
<dbReference type="AlphaFoldDB" id="A0A6N7R3U3"/>
<evidence type="ECO:0000313" key="2">
    <source>
        <dbReference type="Proteomes" id="UP000435187"/>
    </source>
</evidence>
<dbReference type="RefSeq" id="WP_153836415.1">
    <property type="nucleotide sequence ID" value="NZ_JBHUMW010000014.1"/>
</dbReference>
<dbReference type="Proteomes" id="UP000435187">
    <property type="component" value="Unassembled WGS sequence"/>
</dbReference>
<dbReference type="Gene3D" id="1.20.120.1450">
    <property type="match status" value="1"/>
</dbReference>
<comment type="caution">
    <text evidence="1">The sequence shown here is derived from an EMBL/GenBank/DDBJ whole genome shotgun (WGS) entry which is preliminary data.</text>
</comment>
<organism evidence="1 2">
    <name type="scientific">Gracilibacillus thailandensis</name>
    <dbReference type="NCBI Taxonomy" id="563735"/>
    <lineage>
        <taxon>Bacteria</taxon>
        <taxon>Bacillati</taxon>
        <taxon>Bacillota</taxon>
        <taxon>Bacilli</taxon>
        <taxon>Bacillales</taxon>
        <taxon>Bacillaceae</taxon>
        <taxon>Gracilibacillus</taxon>
    </lineage>
</organism>
<accession>A0A6N7R3U3</accession>
<evidence type="ECO:0008006" key="3">
    <source>
        <dbReference type="Google" id="ProtNLM"/>
    </source>
</evidence>
<name>A0A6N7R3U3_9BACI</name>
<proteinExistence type="predicted"/>
<keyword evidence="2" id="KW-1185">Reference proteome</keyword>
<dbReference type="InterPro" id="IPR009920">
    <property type="entry name" value="HEPPP_synth_su1"/>
</dbReference>
<dbReference type="Pfam" id="PF07307">
    <property type="entry name" value="HEPPP_synt_1"/>
    <property type="match status" value="1"/>
</dbReference>
<protein>
    <recommendedName>
        <fullName evidence="3">Heptaprenyl diphosphate synthase</fullName>
    </recommendedName>
</protein>
<evidence type="ECO:0000313" key="1">
    <source>
        <dbReference type="EMBL" id="MRI67881.1"/>
    </source>
</evidence>